<dbReference type="InterPro" id="IPR023299">
    <property type="entry name" value="ATPase_P-typ_cyto_dom_N"/>
</dbReference>
<dbReference type="SUPFAM" id="SSF81653">
    <property type="entry name" value="Calcium ATPase, transduction domain A"/>
    <property type="match status" value="1"/>
</dbReference>
<feature type="binding site" evidence="14">
    <location>
        <position position="412"/>
    </location>
    <ligand>
        <name>ATP</name>
        <dbReference type="ChEBI" id="CHEBI:30616"/>
    </ligand>
</feature>
<feature type="transmembrane region" description="Helical" evidence="16">
    <location>
        <begin position="1001"/>
        <end position="1021"/>
    </location>
</feature>
<evidence type="ECO:0000256" key="4">
    <source>
        <dbReference type="ARBA" id="ARBA00022692"/>
    </source>
</evidence>
<feature type="active site" description="4-aspartylphosphate intermediate" evidence="13">
    <location>
        <position position="411"/>
    </location>
</feature>
<dbReference type="SUPFAM" id="SSF56784">
    <property type="entry name" value="HAD-like"/>
    <property type="match status" value="1"/>
</dbReference>
<keyword evidence="4 16" id="KW-0812">Transmembrane</keyword>
<gene>
    <name evidence="21" type="ORF">TEOVI_000100100</name>
</gene>
<evidence type="ECO:0000256" key="8">
    <source>
        <dbReference type="ARBA" id="ARBA00022842"/>
    </source>
</evidence>
<feature type="binding site" evidence="14">
    <location>
        <position position="540"/>
    </location>
    <ligand>
        <name>ATP</name>
        <dbReference type="ChEBI" id="CHEBI:30616"/>
    </ligand>
</feature>
<evidence type="ECO:0000313" key="22">
    <source>
        <dbReference type="Proteomes" id="UP000195570"/>
    </source>
</evidence>
<feature type="binding site" evidence="14">
    <location>
        <position position="413"/>
    </location>
    <ligand>
        <name>ATP</name>
        <dbReference type="ChEBI" id="CHEBI:30616"/>
    </ligand>
</feature>
<dbReference type="SUPFAM" id="SSF81660">
    <property type="entry name" value="Metal cation-transporting ATPase, ATP-binding domain N"/>
    <property type="match status" value="1"/>
</dbReference>
<dbReference type="InterPro" id="IPR036412">
    <property type="entry name" value="HAD-like_sf"/>
</dbReference>
<dbReference type="RefSeq" id="XP_067080411.1">
    <property type="nucleotide sequence ID" value="XM_067224310.1"/>
</dbReference>
<evidence type="ECO:0000256" key="6">
    <source>
        <dbReference type="ARBA" id="ARBA00022741"/>
    </source>
</evidence>
<reference evidence="21" key="1">
    <citation type="submission" date="2016-09" db="EMBL/GenBank/DDBJ databases">
        <authorList>
            <person name="Hebert L."/>
            <person name="Moumen B."/>
        </authorList>
    </citation>
    <scope>NUCLEOTIDE SEQUENCE [LARGE SCALE GENOMIC DNA]</scope>
    <source>
        <strain evidence="21">OVI</strain>
    </source>
</reference>
<evidence type="ECO:0000256" key="9">
    <source>
        <dbReference type="ARBA" id="ARBA00022967"/>
    </source>
</evidence>
<dbReference type="SFLD" id="SFLDS00003">
    <property type="entry name" value="Haloacid_Dehalogenase"/>
    <property type="match status" value="1"/>
</dbReference>
<accession>A0A1G4IAY9</accession>
<feature type="transmembrane region" description="Helical" evidence="16">
    <location>
        <begin position="43"/>
        <end position="60"/>
    </location>
</feature>
<dbReference type="EC" id="7.6.2.1" evidence="16"/>
<comment type="subcellular location">
    <subcellularLocation>
        <location evidence="2">Endomembrane system</location>
    </subcellularLocation>
    <subcellularLocation>
        <location evidence="1 16">Membrane</location>
        <topology evidence="1 16">Multi-pass membrane protein</topology>
    </subcellularLocation>
</comment>
<dbReference type="SFLD" id="SFLDG00002">
    <property type="entry name" value="C1.7:_P-type_atpase_like"/>
    <property type="match status" value="1"/>
</dbReference>
<evidence type="ECO:0000256" key="14">
    <source>
        <dbReference type="PIRSR" id="PIRSR606539-2"/>
    </source>
</evidence>
<dbReference type="InterPro" id="IPR001757">
    <property type="entry name" value="P_typ_ATPase"/>
</dbReference>
<feature type="transmembrane region" description="Helical" evidence="16">
    <location>
        <begin position="342"/>
        <end position="363"/>
    </location>
</feature>
<dbReference type="InterPro" id="IPR032630">
    <property type="entry name" value="P_typ_ATPase_c"/>
</dbReference>
<keyword evidence="10 16" id="KW-1133">Transmembrane helix</keyword>
<dbReference type="GO" id="GO:0000287">
    <property type="term" value="F:magnesium ion binding"/>
    <property type="evidence" value="ECO:0007669"/>
    <property type="project" value="UniProtKB-UniRule"/>
</dbReference>
<feature type="binding site" evidence="14">
    <location>
        <position position="692"/>
    </location>
    <ligand>
        <name>ATP</name>
        <dbReference type="ChEBI" id="CHEBI:30616"/>
    </ligand>
</feature>
<comment type="catalytic activity">
    <reaction evidence="12 16">
        <text>ATP + H2O + phospholipidSide 1 = ADP + phosphate + phospholipidSide 2.</text>
        <dbReference type="EC" id="7.6.2.1"/>
    </reaction>
</comment>
<keyword evidence="6 14" id="KW-0547">Nucleotide-binding</keyword>
<feature type="binding site" evidence="15">
    <location>
        <position position="411"/>
    </location>
    <ligand>
        <name>Mg(2+)</name>
        <dbReference type="ChEBI" id="CHEBI:18420"/>
    </ligand>
</feature>
<dbReference type="InterPro" id="IPR032631">
    <property type="entry name" value="P-type_ATPase_N"/>
</dbReference>
<evidence type="ECO:0000256" key="12">
    <source>
        <dbReference type="ARBA" id="ARBA00034036"/>
    </source>
</evidence>
<feature type="binding site" evidence="14">
    <location>
        <position position="691"/>
    </location>
    <ligand>
        <name>ATP</name>
        <dbReference type="ChEBI" id="CHEBI:30616"/>
    </ligand>
</feature>
<evidence type="ECO:0000259" key="20">
    <source>
        <dbReference type="Pfam" id="PF16212"/>
    </source>
</evidence>
<dbReference type="InterPro" id="IPR023214">
    <property type="entry name" value="HAD_sf"/>
</dbReference>
<comment type="caution">
    <text evidence="21">The sequence shown here is derived from an EMBL/GenBank/DDBJ whole genome shotgun (WGS) entry which is preliminary data.</text>
</comment>
<dbReference type="AlphaFoldDB" id="A0A1G4IAY9"/>
<dbReference type="PANTHER" id="PTHR24092">
    <property type="entry name" value="PROBABLE PHOSPHOLIPID-TRANSPORTING ATPASE"/>
    <property type="match status" value="1"/>
</dbReference>
<dbReference type="GO" id="GO:0140326">
    <property type="term" value="F:ATPase-coupled intramembrane lipid transporter activity"/>
    <property type="evidence" value="ECO:0007669"/>
    <property type="project" value="UniProtKB-EC"/>
</dbReference>
<dbReference type="GO" id="GO:0005886">
    <property type="term" value="C:plasma membrane"/>
    <property type="evidence" value="ECO:0007669"/>
    <property type="project" value="TreeGrafter"/>
</dbReference>
<evidence type="ECO:0000256" key="10">
    <source>
        <dbReference type="ARBA" id="ARBA00022989"/>
    </source>
</evidence>
<dbReference type="InterPro" id="IPR059000">
    <property type="entry name" value="ATPase_P-type_domA"/>
</dbReference>
<evidence type="ECO:0000256" key="3">
    <source>
        <dbReference type="ARBA" id="ARBA00008109"/>
    </source>
</evidence>
<dbReference type="Gene3D" id="3.40.50.1000">
    <property type="entry name" value="HAD superfamily/HAD-like"/>
    <property type="match status" value="1"/>
</dbReference>
<feature type="domain" description="P-type ATPase A" evidence="18">
    <location>
        <begin position="101"/>
        <end position="157"/>
    </location>
</feature>
<evidence type="ECO:0000256" key="15">
    <source>
        <dbReference type="PIRSR" id="PIRSR606539-3"/>
    </source>
</evidence>
<feature type="transmembrane region" description="Helical" evidence="16">
    <location>
        <begin position="300"/>
        <end position="322"/>
    </location>
</feature>
<feature type="binding site" evidence="14">
    <location>
        <position position="865"/>
    </location>
    <ligand>
        <name>ATP</name>
        <dbReference type="ChEBI" id="CHEBI:30616"/>
    </ligand>
</feature>
<dbReference type="PRINTS" id="PR00119">
    <property type="entry name" value="CATATPASE"/>
</dbReference>
<feature type="binding site" evidence="14">
    <location>
        <position position="611"/>
    </location>
    <ligand>
        <name>ATP</name>
        <dbReference type="ChEBI" id="CHEBI:30616"/>
    </ligand>
</feature>
<feature type="domain" description="P-type ATPase N-terminal" evidence="19">
    <location>
        <begin position="13"/>
        <end position="67"/>
    </location>
</feature>
<dbReference type="SUPFAM" id="SSF81665">
    <property type="entry name" value="Calcium ATPase, transmembrane domain M"/>
    <property type="match status" value="1"/>
</dbReference>
<keyword evidence="11 16" id="KW-0472">Membrane</keyword>
<feature type="binding site" evidence="14">
    <location>
        <position position="842"/>
    </location>
    <ligand>
        <name>ATP</name>
        <dbReference type="ChEBI" id="CHEBI:30616"/>
    </ligand>
</feature>
<dbReference type="Pfam" id="PF00122">
    <property type="entry name" value="E1-E2_ATPase"/>
    <property type="match status" value="1"/>
</dbReference>
<dbReference type="Pfam" id="PF16212">
    <property type="entry name" value="PhoLip_ATPase_C"/>
    <property type="match status" value="1"/>
</dbReference>
<dbReference type="InterPro" id="IPR018303">
    <property type="entry name" value="ATPase_P-typ_P_site"/>
</dbReference>
<evidence type="ECO:0000256" key="11">
    <source>
        <dbReference type="ARBA" id="ARBA00023136"/>
    </source>
</evidence>
<name>A0A1G4IAY9_TRYEQ</name>
<dbReference type="VEuPathDB" id="TriTrypDB:TEOVI_000100100"/>
<dbReference type="GO" id="GO:0016887">
    <property type="term" value="F:ATP hydrolysis activity"/>
    <property type="evidence" value="ECO:0007669"/>
    <property type="project" value="InterPro"/>
</dbReference>
<organism evidence="21 22">
    <name type="scientific">Trypanosoma equiperdum</name>
    <dbReference type="NCBI Taxonomy" id="5694"/>
    <lineage>
        <taxon>Eukaryota</taxon>
        <taxon>Discoba</taxon>
        <taxon>Euglenozoa</taxon>
        <taxon>Kinetoplastea</taxon>
        <taxon>Metakinetoplastina</taxon>
        <taxon>Trypanosomatida</taxon>
        <taxon>Trypanosomatidae</taxon>
        <taxon>Trypanosoma</taxon>
    </lineage>
</organism>
<feature type="transmembrane region" description="Helical" evidence="16">
    <location>
        <begin position="1107"/>
        <end position="1132"/>
    </location>
</feature>
<feature type="coiled-coil region" evidence="17">
    <location>
        <begin position="618"/>
        <end position="645"/>
    </location>
</feature>
<dbReference type="Gene3D" id="3.40.1110.10">
    <property type="entry name" value="Calcium-transporting ATPase, cytoplasmic domain N"/>
    <property type="match status" value="1"/>
</dbReference>
<feature type="transmembrane region" description="Helical" evidence="16">
    <location>
        <begin position="1041"/>
        <end position="1060"/>
    </location>
</feature>
<dbReference type="GeneID" id="92374941"/>
<dbReference type="Pfam" id="PF13246">
    <property type="entry name" value="Cation_ATPase"/>
    <property type="match status" value="1"/>
</dbReference>
<feature type="binding site" evidence="14">
    <location>
        <position position="411"/>
    </location>
    <ligand>
        <name>ATP</name>
        <dbReference type="ChEBI" id="CHEBI:30616"/>
    </ligand>
</feature>
<feature type="binding site" evidence="14">
    <location>
        <position position="836"/>
    </location>
    <ligand>
        <name>ATP</name>
        <dbReference type="ChEBI" id="CHEBI:30616"/>
    </ligand>
</feature>
<sequence>MRIVAPLDGSTAAAFCDNKVTNSRYTVWNFLFLNFYEQFRRPVNFYFLLVASLKFISIVAPVNPLSTLLPLALTFSLTAIKAARDDIKRHKQDAIYNKKERKVLNREAMTWETRTNRSIRVGDVILLREGEDIPCDVVVLAATNPIVYIRTDNLDGELDLKPRDVVAPQLSSDHRGGDDVPNAIAHQLLSVDDSCASIVGKLGQMRVTCSDPSPMINCFDGVAEFFFSRSPAAETVAANNSAPMRVSLSENNILPQSCVLKNTKTAICLAVYTGEDTKCCLNKRNPKVKWAQIDQDISKYAIFVFIFQISCGFLFGAVGYLMNKNVEKTYWYLPMTTGEDGLAFGIYTLRFFLLTTVFIPISFKFVTDMSKYYFALVIENDVAMHHDGEWCNVRNSSIVEDLGQVDYVLSDKTGTLTQNVMEFLFATINGERKCLAPVEAEEVQVSCGEHVLHFGRVLSLCNTVEVVYDDVSQEMTQSGLSTGCGAVGTMRYQAASPDEVALCNGCEKLNVRLVARDATTAAVEVNGIKEEWFVHYVFAFASEFKTMGVIVEEKSTNAIYYFVKGADDRILEMALDENSSTGGPQWGKGERMSSKAAILAEVEHYAVFGLRTLLVAEKRLTRNELDEFLEKVREAELSMNNRKEEIYKLRLEMENSVTILGVTAIEDKLQDHVPETIRSFLQAGIKVWMLTGDKVQTAEQIALTCSLCSPGDCVLRVLADKLDAFESWEGYMESLLQFSKGVMADVQYGDAGFPTGSSSDPAVGEKACAMGVMQKRNGSVTTETNESADVNPLSTGSSYVLVIEGGQVLERILTTPSLLKLLTELSENCASVICARTTPKQKAAVTRLVRSRGFITLAVGDGGNDVAMIQEAQVGVGITGREGKQAARAADFSISRFSDLRSLVFVHGQLAYNRTAFVIKYSFYKSVLIGIIQLVHNIFHTHYSGGSFWDGFGLTLWNGLYSLPQTMLYCLDRKVPRRVLEQTPALYKVTRSGVDLGVCQFFGSFIFRGVFQSILAYFLVLSVHGTGFASPNDAGQSAKDVAFTLTYAILILLQVVTVLMESHTVTALNAIFIFGMPVVYVAANMIYSSLESFYYYGVWKKTTDIVSFLTCIAVVSALVVPVLGVLTLIKIWRPDPRDVMRSAELRRQANDPLAVEKRASVSRLSRCLWCVPEEPSTYVTVVLADDELTIRNANSV</sequence>
<keyword evidence="7 14" id="KW-0067">ATP-binding</keyword>
<feature type="binding site" evidence="15">
    <location>
        <position position="865"/>
    </location>
    <ligand>
        <name>Mg(2+)</name>
        <dbReference type="ChEBI" id="CHEBI:18420"/>
    </ligand>
</feature>
<keyword evidence="21" id="KW-0378">Hydrolase</keyword>
<keyword evidence="17" id="KW-0175">Coiled coil</keyword>
<evidence type="ECO:0000256" key="1">
    <source>
        <dbReference type="ARBA" id="ARBA00004141"/>
    </source>
</evidence>
<dbReference type="NCBIfam" id="TIGR01494">
    <property type="entry name" value="ATPase_P-type"/>
    <property type="match status" value="1"/>
</dbReference>
<feature type="binding site" evidence="14">
    <location>
        <position position="693"/>
    </location>
    <ligand>
        <name>ATP</name>
        <dbReference type="ChEBI" id="CHEBI:30616"/>
    </ligand>
</feature>
<feature type="domain" description="P-type ATPase C-terminal" evidence="20">
    <location>
        <begin position="887"/>
        <end position="1134"/>
    </location>
</feature>
<feature type="binding site" evidence="15">
    <location>
        <position position="861"/>
    </location>
    <ligand>
        <name>Mg(2+)</name>
        <dbReference type="ChEBI" id="CHEBI:18420"/>
    </ligand>
</feature>
<evidence type="ECO:0000256" key="7">
    <source>
        <dbReference type="ARBA" id="ARBA00022840"/>
    </source>
</evidence>
<keyword evidence="22" id="KW-1185">Reference proteome</keyword>
<dbReference type="EMBL" id="CZPT02001211">
    <property type="protein sequence ID" value="SCU69435.1"/>
    <property type="molecule type" value="Genomic_DNA"/>
</dbReference>
<evidence type="ECO:0000256" key="17">
    <source>
        <dbReference type="SAM" id="Coils"/>
    </source>
</evidence>
<dbReference type="InterPro" id="IPR008250">
    <property type="entry name" value="ATPase_P-typ_transduc_dom_A_sf"/>
</dbReference>
<evidence type="ECO:0000256" key="13">
    <source>
        <dbReference type="PIRSR" id="PIRSR606539-1"/>
    </source>
</evidence>
<feature type="binding site" evidence="15">
    <location>
        <position position="413"/>
    </location>
    <ligand>
        <name>Mg(2+)</name>
        <dbReference type="ChEBI" id="CHEBI:18420"/>
    </ligand>
</feature>
<dbReference type="PANTHER" id="PTHR24092:SF19">
    <property type="entry name" value="PHOSPHOLIPID-TRANSPORTING ATPASE"/>
    <property type="match status" value="1"/>
</dbReference>
<feature type="binding site" evidence="14">
    <location>
        <position position="499"/>
    </location>
    <ligand>
        <name>ATP</name>
        <dbReference type="ChEBI" id="CHEBI:30616"/>
    </ligand>
</feature>
<evidence type="ECO:0000256" key="16">
    <source>
        <dbReference type="RuleBase" id="RU362033"/>
    </source>
</evidence>
<dbReference type="InterPro" id="IPR023298">
    <property type="entry name" value="ATPase_P-typ_TM_dom_sf"/>
</dbReference>
<dbReference type="InterPro" id="IPR044492">
    <property type="entry name" value="P_typ_ATPase_HD_dom"/>
</dbReference>
<evidence type="ECO:0000259" key="18">
    <source>
        <dbReference type="Pfam" id="PF00122"/>
    </source>
</evidence>
<evidence type="ECO:0000313" key="21">
    <source>
        <dbReference type="EMBL" id="SCU69435.1"/>
    </source>
</evidence>
<dbReference type="PROSITE" id="PS00154">
    <property type="entry name" value="ATPASE_E1_E2"/>
    <property type="match status" value="1"/>
</dbReference>
<dbReference type="Proteomes" id="UP000195570">
    <property type="component" value="Unassembled WGS sequence"/>
</dbReference>
<comment type="similarity">
    <text evidence="3 16">Belongs to the cation transport ATPase (P-type) (TC 3.A.3) family. Type IV subfamily.</text>
</comment>
<feature type="transmembrane region" description="Helical" evidence="16">
    <location>
        <begin position="1067"/>
        <end position="1087"/>
    </location>
</feature>
<feature type="binding site" evidence="14">
    <location>
        <position position="564"/>
    </location>
    <ligand>
        <name>ATP</name>
        <dbReference type="ChEBI" id="CHEBI:30616"/>
    </ligand>
</feature>
<keyword evidence="5 15" id="KW-0479">Metal-binding</keyword>
<protein>
    <recommendedName>
        <fullName evidence="16">Phospholipid-transporting ATPase</fullName>
        <ecNumber evidence="16">7.6.2.1</ecNumber>
    </recommendedName>
</protein>
<evidence type="ECO:0000256" key="2">
    <source>
        <dbReference type="ARBA" id="ARBA00004308"/>
    </source>
</evidence>
<proteinExistence type="inferred from homology"/>
<comment type="cofactor">
    <cofactor evidence="15">
        <name>Mg(2+)</name>
        <dbReference type="ChEBI" id="CHEBI:18420"/>
    </cofactor>
</comment>
<dbReference type="NCBIfam" id="TIGR01652">
    <property type="entry name" value="ATPase-Plipid"/>
    <property type="match status" value="1"/>
</dbReference>
<feature type="binding site" evidence="14">
    <location>
        <position position="864"/>
    </location>
    <ligand>
        <name>ATP</name>
        <dbReference type="ChEBI" id="CHEBI:30616"/>
    </ligand>
</feature>
<dbReference type="SFLD" id="SFLDF00027">
    <property type="entry name" value="p-type_atpase"/>
    <property type="match status" value="1"/>
</dbReference>
<dbReference type="InterPro" id="IPR006539">
    <property type="entry name" value="P-type_ATPase_IV"/>
</dbReference>
<dbReference type="GO" id="GO:0005524">
    <property type="term" value="F:ATP binding"/>
    <property type="evidence" value="ECO:0007669"/>
    <property type="project" value="UniProtKB-UniRule"/>
</dbReference>
<keyword evidence="9 16" id="KW-1278">Translocase</keyword>
<evidence type="ECO:0000259" key="19">
    <source>
        <dbReference type="Pfam" id="PF16209"/>
    </source>
</evidence>
<dbReference type="Pfam" id="PF16209">
    <property type="entry name" value="PhoLip_ATPase_N"/>
    <property type="match status" value="1"/>
</dbReference>
<keyword evidence="8 15" id="KW-0460">Magnesium</keyword>
<dbReference type="GO" id="GO:0045332">
    <property type="term" value="P:phospholipid translocation"/>
    <property type="evidence" value="ECO:0007669"/>
    <property type="project" value="TreeGrafter"/>
</dbReference>
<dbReference type="Gene3D" id="2.70.150.10">
    <property type="entry name" value="Calcium-transporting ATPase, cytoplasmic transduction domain A"/>
    <property type="match status" value="1"/>
</dbReference>
<evidence type="ECO:0000256" key="5">
    <source>
        <dbReference type="ARBA" id="ARBA00022723"/>
    </source>
</evidence>